<feature type="transmembrane region" description="Helical" evidence="1">
    <location>
        <begin position="198"/>
        <end position="223"/>
    </location>
</feature>
<evidence type="ECO:0000256" key="1">
    <source>
        <dbReference type="SAM" id="Phobius"/>
    </source>
</evidence>
<dbReference type="PANTHER" id="PTHR36840">
    <property type="entry name" value="BLL5714 PROTEIN"/>
    <property type="match status" value="1"/>
</dbReference>
<dbReference type="PANTHER" id="PTHR36840:SF1">
    <property type="entry name" value="BLL5714 PROTEIN"/>
    <property type="match status" value="1"/>
</dbReference>
<protein>
    <submittedName>
        <fullName evidence="2">Low temperature requirement protein A</fullName>
    </submittedName>
</protein>
<feature type="transmembrane region" description="Helical" evidence="1">
    <location>
        <begin position="397"/>
        <end position="417"/>
    </location>
</feature>
<comment type="caution">
    <text evidence="2">The sequence shown here is derived from an EMBL/GenBank/DDBJ whole genome shotgun (WGS) entry which is preliminary data.</text>
</comment>
<dbReference type="EMBL" id="VZUS01000001">
    <property type="protein sequence ID" value="KAB1187239.1"/>
    <property type="molecule type" value="Genomic_DNA"/>
</dbReference>
<keyword evidence="1" id="KW-0472">Membrane</keyword>
<keyword evidence="1" id="KW-0812">Transmembrane</keyword>
<feature type="transmembrane region" description="Helical" evidence="1">
    <location>
        <begin position="112"/>
        <end position="129"/>
    </location>
</feature>
<feature type="transmembrane region" description="Helical" evidence="1">
    <location>
        <begin position="171"/>
        <end position="192"/>
    </location>
</feature>
<keyword evidence="1" id="KW-1133">Transmembrane helix</keyword>
<dbReference type="Pfam" id="PF06772">
    <property type="entry name" value="LtrA"/>
    <property type="match status" value="1"/>
</dbReference>
<feature type="transmembrane region" description="Helical" evidence="1">
    <location>
        <begin position="343"/>
        <end position="362"/>
    </location>
</feature>
<reference evidence="2" key="1">
    <citation type="submission" date="2019-09" db="EMBL/GenBank/DDBJ databases">
        <title>Genomic analysis of Haloferax sp. CBA1149.</title>
        <authorList>
            <person name="Roh S.W."/>
        </authorList>
    </citation>
    <scope>NUCLEOTIDE SEQUENCE</scope>
    <source>
        <strain evidence="2">CBA1149</strain>
    </source>
</reference>
<sequence>MFNRAKYLPRFGSTRLHRGRKGVSQYRSPFRGVLKRPPAIGGGSEGEGVRHATWLELFFDLVFVVAIAELGGYLHHHLTLSDVLGFAGLFLLVWWVWLGYSYYADLFDTEDLLSRLMMIAAMFLVIFLAQTADDALNGESFAFGVAILLLRAIVTLFYYRAQHIEGPEKRFVQYFTISNVFTTGILALALFVPEPGRFGLWGAAVIISLGGAAVIYTATGDVVEQASHLPERLGLFTIIVLGETILAVSFGTSITDPGPETLTIGALGFLVAVSMWWLYFRYFDEALIDRILHPTSEHWLNARQRGLVYTFSHYLTHMGIVAGGIGIIILLESSLTGVAPEPGGVGVVGGGVALYLIGTSLCHRAIPDSIDGNVFRIRLLVAAGLFLYPGLGIQLSPIVSLVLVSGLLLAVIALDFLSPGVAAPQLETEVRH</sequence>
<feature type="transmembrane region" description="Helical" evidence="1">
    <location>
        <begin position="374"/>
        <end position="391"/>
    </location>
</feature>
<gene>
    <name evidence="2" type="ORF">Hfx1149_04030</name>
</gene>
<evidence type="ECO:0000313" key="2">
    <source>
        <dbReference type="EMBL" id="KAB1187239.1"/>
    </source>
</evidence>
<feature type="transmembrane region" description="Helical" evidence="1">
    <location>
        <begin position="307"/>
        <end position="331"/>
    </location>
</feature>
<dbReference type="AlphaFoldDB" id="A0A643JTK3"/>
<feature type="transmembrane region" description="Helical" evidence="1">
    <location>
        <begin position="80"/>
        <end position="100"/>
    </location>
</feature>
<name>A0A643JTK3_9EURY</name>
<feature type="transmembrane region" description="Helical" evidence="1">
    <location>
        <begin position="261"/>
        <end position="280"/>
    </location>
</feature>
<feature type="transmembrane region" description="Helical" evidence="1">
    <location>
        <begin position="141"/>
        <end position="159"/>
    </location>
</feature>
<dbReference type="InterPro" id="IPR010640">
    <property type="entry name" value="Low_temperature_requirement_A"/>
</dbReference>
<feature type="transmembrane region" description="Helical" evidence="1">
    <location>
        <begin position="235"/>
        <end position="255"/>
    </location>
</feature>
<proteinExistence type="predicted"/>
<feature type="transmembrane region" description="Helical" evidence="1">
    <location>
        <begin position="54"/>
        <end position="74"/>
    </location>
</feature>
<accession>A0A643JTK3</accession>
<organism evidence="2">
    <name type="scientific">Haloferax sp. CBA1149</name>
    <dbReference type="NCBI Taxonomy" id="2650753"/>
    <lineage>
        <taxon>Archaea</taxon>
        <taxon>Methanobacteriati</taxon>
        <taxon>Methanobacteriota</taxon>
        <taxon>Stenosarchaea group</taxon>
        <taxon>Halobacteria</taxon>
        <taxon>Halobacteriales</taxon>
        <taxon>Haloferacaceae</taxon>
        <taxon>Haloferax</taxon>
    </lineage>
</organism>